<dbReference type="InterPro" id="IPR006683">
    <property type="entry name" value="Thioestr_dom"/>
</dbReference>
<evidence type="ECO:0000313" key="7">
    <source>
        <dbReference type="Proteomes" id="UP000226429"/>
    </source>
</evidence>
<dbReference type="InterPro" id="IPR040170">
    <property type="entry name" value="Cytosol_ACT"/>
</dbReference>
<comment type="caution">
    <text evidence="6">The sequence shown here is derived from an EMBL/GenBank/DDBJ whole genome shotgun (WGS) entry which is preliminary data.</text>
</comment>
<dbReference type="InterPro" id="IPR033120">
    <property type="entry name" value="HOTDOG_ACOT"/>
</dbReference>
<dbReference type="GO" id="GO:0052816">
    <property type="term" value="F:long-chain fatty acyl-CoA hydrolase activity"/>
    <property type="evidence" value="ECO:0007669"/>
    <property type="project" value="TreeGrafter"/>
</dbReference>
<reference evidence="6 7" key="1">
    <citation type="journal article" date="2017" name="Int. J. Syst. Evol. Microbiol.">
        <title>Aquarickettsiella crustaci n. gen. n. sp. (Gammaproteobacteria: Legionellales: Coxiellaceae); a bacterial pathogen of the freshwater crustacean: Gammarus fossarum (Malacostraca: Amphipoda).</title>
        <authorList>
            <person name="Bojko J."/>
            <person name="Dunn A.M."/>
            <person name="Stebbing P.D."/>
            <person name="Van Aerle R."/>
            <person name="Bacela-Spychalska K."/>
            <person name="Bean T.P."/>
            <person name="Stentiford G.D."/>
        </authorList>
    </citation>
    <scope>NUCLEOTIDE SEQUENCE [LARGE SCALE GENOMIC DNA]</scope>
    <source>
        <strain evidence="6">RA15029</strain>
    </source>
</reference>
<dbReference type="PANTHER" id="PTHR11049:SF16">
    <property type="entry name" value="PROTEIN VDLD"/>
    <property type="match status" value="1"/>
</dbReference>
<evidence type="ECO:0000313" key="6">
    <source>
        <dbReference type="EMBL" id="RDH40295.1"/>
    </source>
</evidence>
<reference evidence="6 7" key="2">
    <citation type="journal article" date="2018" name="J. Invertebr. Pathol.">
        <title>'Candidatus Aquirickettsiella gammari' (Gammaproteobacteria: Legionellales: Coxiellaceae): A bacterial pathogen of the freshwater crustacean Gammarus fossarum (Malacostraca: Amphipoda).</title>
        <authorList>
            <person name="Bojko J."/>
            <person name="Dunn A.M."/>
            <person name="Stebbing P.D."/>
            <person name="van Aerle R."/>
            <person name="Bacela-Spychalska K."/>
            <person name="Bean T.P."/>
            <person name="Urrutia A."/>
            <person name="Stentiford G.D."/>
        </authorList>
    </citation>
    <scope>NUCLEOTIDE SEQUENCE [LARGE SCALE GENOMIC DNA]</scope>
    <source>
        <strain evidence="6">RA15029</strain>
    </source>
</reference>
<dbReference type="Proteomes" id="UP000226429">
    <property type="component" value="Unassembled WGS sequence"/>
</dbReference>
<comment type="similarity">
    <text evidence="1">Belongs to the acyl coenzyme A hydrolase family.</text>
</comment>
<dbReference type="SUPFAM" id="SSF54637">
    <property type="entry name" value="Thioesterase/thiol ester dehydrase-isomerase"/>
    <property type="match status" value="1"/>
</dbReference>
<feature type="compositionally biased region" description="Basic and acidic residues" evidence="4">
    <location>
        <begin position="138"/>
        <end position="164"/>
    </location>
</feature>
<accession>A0A370CHM5</accession>
<evidence type="ECO:0000256" key="3">
    <source>
        <dbReference type="PROSITE-ProRule" id="PRU01106"/>
    </source>
</evidence>
<dbReference type="Gene3D" id="3.10.129.10">
    <property type="entry name" value="Hotdog Thioesterase"/>
    <property type="match status" value="1"/>
</dbReference>
<keyword evidence="2 3" id="KW-0378">Hydrolase</keyword>
<feature type="region of interest" description="Disordered" evidence="4">
    <location>
        <begin position="135"/>
        <end position="164"/>
    </location>
</feature>
<dbReference type="PROSITE" id="PS51770">
    <property type="entry name" value="HOTDOG_ACOT"/>
    <property type="match status" value="1"/>
</dbReference>
<name>A0A370CHM5_9COXI</name>
<feature type="domain" description="HotDog ACOT-type" evidence="5">
    <location>
        <begin position="11"/>
        <end position="123"/>
    </location>
</feature>
<organism evidence="6 7">
    <name type="scientific">Candidatus Aquirickettsiella gammari</name>
    <dbReference type="NCBI Taxonomy" id="2016198"/>
    <lineage>
        <taxon>Bacteria</taxon>
        <taxon>Pseudomonadati</taxon>
        <taxon>Pseudomonadota</taxon>
        <taxon>Gammaproteobacteria</taxon>
        <taxon>Legionellales</taxon>
        <taxon>Coxiellaceae</taxon>
        <taxon>Candidatus Aquirickettsiella</taxon>
    </lineage>
</organism>
<dbReference type="AlphaFoldDB" id="A0A370CHM5"/>
<dbReference type="GO" id="GO:0005829">
    <property type="term" value="C:cytosol"/>
    <property type="evidence" value="ECO:0007669"/>
    <property type="project" value="TreeGrafter"/>
</dbReference>
<evidence type="ECO:0000259" key="5">
    <source>
        <dbReference type="PROSITE" id="PS51770"/>
    </source>
</evidence>
<dbReference type="CDD" id="cd03442">
    <property type="entry name" value="BFIT_BACH"/>
    <property type="match status" value="1"/>
</dbReference>
<evidence type="ECO:0000256" key="2">
    <source>
        <dbReference type="ARBA" id="ARBA00022801"/>
    </source>
</evidence>
<dbReference type="EMBL" id="NMOS02000011">
    <property type="protein sequence ID" value="RDH40295.1"/>
    <property type="molecule type" value="Genomic_DNA"/>
</dbReference>
<dbReference type="InterPro" id="IPR029069">
    <property type="entry name" value="HotDog_dom_sf"/>
</dbReference>
<gene>
    <name evidence="6" type="ORF">CFE62_004610</name>
</gene>
<sequence length="164" mass="18533">MTTPQAKPVTASAVHDHTYKIFPNDLNSTETVFGGLVMSTLDRVASVVAERHSQKPCVTVSVDAMHFLQPARRGDILIFQAAINRSWNSSMEIGVRVLAEDYRTGERRHMVSAYFTFVGTDENGHPANVSAVIPETEDEKRRYEEAGQRRERRHQEARNRRAHG</sequence>
<evidence type="ECO:0000256" key="4">
    <source>
        <dbReference type="SAM" id="MobiDB-lite"/>
    </source>
</evidence>
<dbReference type="Pfam" id="PF03061">
    <property type="entry name" value="4HBT"/>
    <property type="match status" value="1"/>
</dbReference>
<keyword evidence="7" id="KW-1185">Reference proteome</keyword>
<dbReference type="GO" id="GO:0006637">
    <property type="term" value="P:acyl-CoA metabolic process"/>
    <property type="evidence" value="ECO:0007669"/>
    <property type="project" value="TreeGrafter"/>
</dbReference>
<dbReference type="PANTHER" id="PTHR11049">
    <property type="entry name" value="ACYL COENZYME A THIOESTER HYDROLASE"/>
    <property type="match status" value="1"/>
</dbReference>
<evidence type="ECO:0000256" key="1">
    <source>
        <dbReference type="ARBA" id="ARBA00010458"/>
    </source>
</evidence>
<proteinExistence type="inferred from homology"/>
<protein>
    <submittedName>
        <fullName evidence="6">Acyl-CoA thioesterase</fullName>
    </submittedName>
</protein>